<dbReference type="GO" id="GO:0005886">
    <property type="term" value="C:plasma membrane"/>
    <property type="evidence" value="ECO:0007669"/>
    <property type="project" value="UniProtKB-SubCell"/>
</dbReference>
<reference evidence="9 10" key="1">
    <citation type="submission" date="2016-10" db="EMBL/GenBank/DDBJ databases">
        <authorList>
            <person name="de Groot N.N."/>
        </authorList>
    </citation>
    <scope>NUCLEOTIDE SEQUENCE [LARGE SCALE GENOMIC DNA]</scope>
    <source>
        <strain evidence="9 10">DSM 13760</strain>
    </source>
</reference>
<evidence type="ECO:0000256" key="6">
    <source>
        <dbReference type="ARBA" id="ARBA00022989"/>
    </source>
</evidence>
<keyword evidence="5 8" id="KW-0812">Transmembrane</keyword>
<name>A0A1H9T9N1_9LACT</name>
<dbReference type="Proteomes" id="UP000198948">
    <property type="component" value="Unassembled WGS sequence"/>
</dbReference>
<feature type="transmembrane region" description="Helical" evidence="8">
    <location>
        <begin position="228"/>
        <end position="256"/>
    </location>
</feature>
<proteinExistence type="inferred from homology"/>
<feature type="transmembrane region" description="Helical" evidence="8">
    <location>
        <begin position="12"/>
        <end position="35"/>
    </location>
</feature>
<keyword evidence="4" id="KW-1003">Cell membrane</keyword>
<dbReference type="STRING" id="142588.SAMN04488559_11167"/>
<keyword evidence="3" id="KW-0813">Transport</keyword>
<evidence type="ECO:0000313" key="10">
    <source>
        <dbReference type="Proteomes" id="UP000198948"/>
    </source>
</evidence>
<evidence type="ECO:0000256" key="5">
    <source>
        <dbReference type="ARBA" id="ARBA00022692"/>
    </source>
</evidence>
<evidence type="ECO:0000256" key="1">
    <source>
        <dbReference type="ARBA" id="ARBA00004651"/>
    </source>
</evidence>
<feature type="transmembrane region" description="Helical" evidence="8">
    <location>
        <begin position="164"/>
        <end position="186"/>
    </location>
</feature>
<dbReference type="RefSeq" id="WP_092652679.1">
    <property type="nucleotide sequence ID" value="NZ_FOHA01000011.1"/>
</dbReference>
<comment type="similarity">
    <text evidence="2">Belongs to the autoinducer-2 exporter (AI-2E) (TC 2.A.86) family.</text>
</comment>
<dbReference type="InterPro" id="IPR002549">
    <property type="entry name" value="AI-2E-like"/>
</dbReference>
<dbReference type="EMBL" id="FOHA01000011">
    <property type="protein sequence ID" value="SER93644.1"/>
    <property type="molecule type" value="Genomic_DNA"/>
</dbReference>
<gene>
    <name evidence="9" type="ORF">SAMN04488559_11167</name>
</gene>
<evidence type="ECO:0000256" key="8">
    <source>
        <dbReference type="SAM" id="Phobius"/>
    </source>
</evidence>
<evidence type="ECO:0000313" key="9">
    <source>
        <dbReference type="EMBL" id="SER93644.1"/>
    </source>
</evidence>
<evidence type="ECO:0000256" key="7">
    <source>
        <dbReference type="ARBA" id="ARBA00023136"/>
    </source>
</evidence>
<dbReference type="AlphaFoldDB" id="A0A1H9T9N1"/>
<evidence type="ECO:0000256" key="4">
    <source>
        <dbReference type="ARBA" id="ARBA00022475"/>
    </source>
</evidence>
<sequence>MNKNNFKTSKLFFWTVQLLAMALLLFVCTKIDFIFSPIGTFISTLFIPVVIAGFLYYMLNPLVLFLEKFKVKRTLAVLIIFVLMLALIILLMLTVIPNLLSQIGDLASNMPKLLKQGQELVNDFLSKPSIQELNLTDKINTSNFSVEKIVSSVIGSVTNSVGSIIGAVTNITIVVLTVPLILFYMFKDGDKFAAATTRFIPESYRKEGIVLMGKMGDTISSYISGQALVCLFVGICTFIGYLIIGMPYALLLGFIAGLTNIIPYVGPWFGVAPALIVAVIDSPFKAVLVGVVVLIIQQIDGNFISPNVIGKSLNLHPLTIIIILLVAGNIAGIMGMILGVPFYAVSKTVVNYVYDLYKLKRKHEKNKEETA</sequence>
<accession>A0A1H9T9N1</accession>
<feature type="transmembrane region" description="Helical" evidence="8">
    <location>
        <begin position="41"/>
        <end position="63"/>
    </location>
</feature>
<protein>
    <submittedName>
        <fullName evidence="9">Predicted PurR-regulated permease PerM</fullName>
    </submittedName>
</protein>
<dbReference type="PANTHER" id="PTHR21716">
    <property type="entry name" value="TRANSMEMBRANE PROTEIN"/>
    <property type="match status" value="1"/>
</dbReference>
<feature type="transmembrane region" description="Helical" evidence="8">
    <location>
        <begin position="317"/>
        <end position="344"/>
    </location>
</feature>
<dbReference type="OrthoDB" id="9793390at2"/>
<keyword evidence="6 8" id="KW-1133">Transmembrane helix</keyword>
<feature type="transmembrane region" description="Helical" evidence="8">
    <location>
        <begin position="75"/>
        <end position="96"/>
    </location>
</feature>
<evidence type="ECO:0000256" key="2">
    <source>
        <dbReference type="ARBA" id="ARBA00009773"/>
    </source>
</evidence>
<keyword evidence="10" id="KW-1185">Reference proteome</keyword>
<dbReference type="Pfam" id="PF01594">
    <property type="entry name" value="AI-2E_transport"/>
    <property type="match status" value="1"/>
</dbReference>
<organism evidence="9 10">
    <name type="scientific">Isobaculum melis</name>
    <dbReference type="NCBI Taxonomy" id="142588"/>
    <lineage>
        <taxon>Bacteria</taxon>
        <taxon>Bacillati</taxon>
        <taxon>Bacillota</taxon>
        <taxon>Bacilli</taxon>
        <taxon>Lactobacillales</taxon>
        <taxon>Carnobacteriaceae</taxon>
        <taxon>Isobaculum</taxon>
    </lineage>
</organism>
<evidence type="ECO:0000256" key="3">
    <source>
        <dbReference type="ARBA" id="ARBA00022448"/>
    </source>
</evidence>
<dbReference type="GO" id="GO:0055085">
    <property type="term" value="P:transmembrane transport"/>
    <property type="evidence" value="ECO:0007669"/>
    <property type="project" value="TreeGrafter"/>
</dbReference>
<dbReference type="PANTHER" id="PTHR21716:SF53">
    <property type="entry name" value="PERMEASE PERM-RELATED"/>
    <property type="match status" value="1"/>
</dbReference>
<feature type="transmembrane region" description="Helical" evidence="8">
    <location>
        <begin position="268"/>
        <end position="296"/>
    </location>
</feature>
<keyword evidence="7 8" id="KW-0472">Membrane</keyword>
<comment type="subcellular location">
    <subcellularLocation>
        <location evidence="1">Cell membrane</location>
        <topology evidence="1">Multi-pass membrane protein</topology>
    </subcellularLocation>
</comment>